<keyword evidence="7 13" id="KW-0067">ATP-binding</keyword>
<dbReference type="GO" id="GO:0140359">
    <property type="term" value="F:ABC-type transporter activity"/>
    <property type="evidence" value="ECO:0007669"/>
    <property type="project" value="InterPro"/>
</dbReference>
<dbReference type="FunFam" id="3.40.50.300:FF:000299">
    <property type="entry name" value="ABC transporter ATP-binding protein/permease"/>
    <property type="match status" value="1"/>
</dbReference>
<evidence type="ECO:0000256" key="9">
    <source>
        <dbReference type="ARBA" id="ARBA00023136"/>
    </source>
</evidence>
<evidence type="ECO:0000313" key="13">
    <source>
        <dbReference type="EMBL" id="TDP50323.1"/>
    </source>
</evidence>
<keyword evidence="6" id="KW-0788">Thiol protease</keyword>
<dbReference type="SUPFAM" id="SSF52540">
    <property type="entry name" value="P-loop containing nucleoside triphosphate hydrolases"/>
    <property type="match status" value="1"/>
</dbReference>
<accession>A0A4R6PY33</accession>
<reference evidence="13 14" key="1">
    <citation type="submission" date="2019-03" db="EMBL/GenBank/DDBJ databases">
        <title>Genomic Encyclopedia of Type Strains, Phase IV (KMG-IV): sequencing the most valuable type-strain genomes for metagenomic binning, comparative biology and taxonomic classification.</title>
        <authorList>
            <person name="Goeker M."/>
        </authorList>
    </citation>
    <scope>NUCLEOTIDE SEQUENCE [LARGE SCALE GENOMIC DNA]</scope>
    <source>
        <strain evidence="13 14">DSM 28287</strain>
    </source>
</reference>
<evidence type="ECO:0000256" key="2">
    <source>
        <dbReference type="ARBA" id="ARBA00022448"/>
    </source>
</evidence>
<dbReference type="EMBL" id="SNXO01000040">
    <property type="protein sequence ID" value="TDP50323.1"/>
    <property type="molecule type" value="Genomic_DNA"/>
</dbReference>
<evidence type="ECO:0000256" key="4">
    <source>
        <dbReference type="ARBA" id="ARBA00022692"/>
    </source>
</evidence>
<dbReference type="InterPro" id="IPR036640">
    <property type="entry name" value="ABC1_TM_sf"/>
</dbReference>
<feature type="transmembrane region" description="Helical" evidence="10">
    <location>
        <begin position="136"/>
        <end position="158"/>
    </location>
</feature>
<evidence type="ECO:0000256" key="6">
    <source>
        <dbReference type="ARBA" id="ARBA00022807"/>
    </source>
</evidence>
<keyword evidence="14" id="KW-1185">Reference proteome</keyword>
<evidence type="ECO:0000259" key="12">
    <source>
        <dbReference type="PROSITE" id="PS50929"/>
    </source>
</evidence>
<dbReference type="InterPro" id="IPR017871">
    <property type="entry name" value="ABC_transporter-like_CS"/>
</dbReference>
<evidence type="ECO:0000313" key="14">
    <source>
        <dbReference type="Proteomes" id="UP000295500"/>
    </source>
</evidence>
<dbReference type="InterPro" id="IPR003439">
    <property type="entry name" value="ABC_transporter-like_ATP-bd"/>
</dbReference>
<evidence type="ECO:0000259" key="11">
    <source>
        <dbReference type="PROSITE" id="PS50893"/>
    </source>
</evidence>
<gene>
    <name evidence="13" type="ORF">EV211_1405</name>
</gene>
<keyword evidence="3" id="KW-1003">Cell membrane</keyword>
<dbReference type="InterPro" id="IPR039421">
    <property type="entry name" value="Type_1_exporter"/>
</dbReference>
<evidence type="ECO:0000256" key="3">
    <source>
        <dbReference type="ARBA" id="ARBA00022475"/>
    </source>
</evidence>
<evidence type="ECO:0000256" key="10">
    <source>
        <dbReference type="SAM" id="Phobius"/>
    </source>
</evidence>
<dbReference type="Pfam" id="PF00005">
    <property type="entry name" value="ABC_tran"/>
    <property type="match status" value="1"/>
</dbReference>
<evidence type="ECO:0000256" key="8">
    <source>
        <dbReference type="ARBA" id="ARBA00022989"/>
    </source>
</evidence>
<comment type="caution">
    <text evidence="13">The sequence shown here is derived from an EMBL/GenBank/DDBJ whole genome shotgun (WGS) entry which is preliminary data.</text>
</comment>
<dbReference type="InterPro" id="IPR003593">
    <property type="entry name" value="AAA+_ATPase"/>
</dbReference>
<keyword evidence="5" id="KW-0547">Nucleotide-binding</keyword>
<keyword evidence="2" id="KW-0813">Transport</keyword>
<dbReference type="SMART" id="SM00382">
    <property type="entry name" value="AAA"/>
    <property type="match status" value="1"/>
</dbReference>
<feature type="transmembrane region" description="Helical" evidence="10">
    <location>
        <begin position="164"/>
        <end position="183"/>
    </location>
</feature>
<keyword evidence="6" id="KW-0645">Protease</keyword>
<dbReference type="GO" id="GO:0016887">
    <property type="term" value="F:ATP hydrolysis activity"/>
    <property type="evidence" value="ECO:0007669"/>
    <property type="project" value="InterPro"/>
</dbReference>
<dbReference type="PROSITE" id="PS50929">
    <property type="entry name" value="ABC_TM1F"/>
    <property type="match status" value="1"/>
</dbReference>
<evidence type="ECO:0000256" key="1">
    <source>
        <dbReference type="ARBA" id="ARBA00004651"/>
    </source>
</evidence>
<dbReference type="GO" id="GO:0005524">
    <property type="term" value="F:ATP binding"/>
    <property type="evidence" value="ECO:0007669"/>
    <property type="project" value="UniProtKB-KW"/>
</dbReference>
<dbReference type="PANTHER" id="PTHR24221">
    <property type="entry name" value="ATP-BINDING CASSETTE SUB-FAMILY B"/>
    <property type="match status" value="1"/>
</dbReference>
<name>A0A4R6PY33_9FIRM</name>
<feature type="domain" description="ABC transporter" evidence="11">
    <location>
        <begin position="339"/>
        <end position="574"/>
    </location>
</feature>
<dbReference type="SUPFAM" id="SSF90123">
    <property type="entry name" value="ABC transporter transmembrane region"/>
    <property type="match status" value="1"/>
</dbReference>
<dbReference type="AlphaFoldDB" id="A0A4R6PY33"/>
<comment type="subcellular location">
    <subcellularLocation>
        <location evidence="1">Cell membrane</location>
        <topology evidence="1">Multi-pass membrane protein</topology>
    </subcellularLocation>
</comment>
<sequence>MSKKRNKQIHIKWGEFFNIYKGLKLPWLIFGIMIFFGFAYGWAVVKQAGLEQGFMSGGVLTTDVIVQYLIISLASMLIMFMQQYVRDGLCVEHINREMRKKLWGNLIRMPIKYYDKETPEALVSRITRDCEKANSLIVEIVGWIAQLATLVMALSALFGYSNKLLMLTGLAIIAVVIYGLAISKVSYWANYMMQTYMSPFTMYLAQRLKAFELIKASGTEDEEFERGQRVINDMYKADIASRIELGVIATYVNLTSIANTVIVYIGGSIMMAKGILDAGVLVAYYSLASTAMNEIMMYFQAYVNIKGSQGGLAKVVRIIDAESEDVDSGEHIDIPDDDIAFEGVDFAYPDGANVLNNVSFTIPKGKTTAIVGSNGEGKTTVLKLLERYYDPGEGRVMFGGRNANEFSKREWRQMFGYTSQDSQILSGTVRDNITYGLKRYVSEEELDSIAEKANLKELIHSLPDGYDTFIDDGGSNFSSGELQRLNIARTIAKNPEYMLLDESTCNLDPDTEIEVQGALEKMMKGRTIVIIAHSYNAIKGADNVIVLEGGTVTCQGTQKEVEERNGFFREFVDSSVI</sequence>
<keyword evidence="6" id="KW-0378">Hydrolase</keyword>
<dbReference type="Gene3D" id="3.40.50.300">
    <property type="entry name" value="P-loop containing nucleotide triphosphate hydrolases"/>
    <property type="match status" value="1"/>
</dbReference>
<dbReference type="InterPro" id="IPR011527">
    <property type="entry name" value="ABC1_TM_dom"/>
</dbReference>
<dbReference type="GO" id="GO:0008234">
    <property type="term" value="F:cysteine-type peptidase activity"/>
    <property type="evidence" value="ECO:0007669"/>
    <property type="project" value="UniProtKB-KW"/>
</dbReference>
<dbReference type="OrthoDB" id="9762778at2"/>
<evidence type="ECO:0000256" key="5">
    <source>
        <dbReference type="ARBA" id="ARBA00022741"/>
    </source>
</evidence>
<dbReference type="PANTHER" id="PTHR24221:SF654">
    <property type="entry name" value="ATP-BINDING CASSETTE SUB-FAMILY B MEMBER 6"/>
    <property type="match status" value="1"/>
</dbReference>
<dbReference type="Proteomes" id="UP000295500">
    <property type="component" value="Unassembled WGS sequence"/>
</dbReference>
<evidence type="ECO:0000256" key="7">
    <source>
        <dbReference type="ARBA" id="ARBA00022840"/>
    </source>
</evidence>
<dbReference type="PROSITE" id="PS50893">
    <property type="entry name" value="ABC_TRANSPORTER_2"/>
    <property type="match status" value="1"/>
</dbReference>
<dbReference type="InterPro" id="IPR027417">
    <property type="entry name" value="P-loop_NTPase"/>
</dbReference>
<dbReference type="Gene3D" id="1.20.1560.10">
    <property type="entry name" value="ABC transporter type 1, transmembrane domain"/>
    <property type="match status" value="1"/>
</dbReference>
<dbReference type="Pfam" id="PF00664">
    <property type="entry name" value="ABC_membrane"/>
    <property type="match status" value="1"/>
</dbReference>
<dbReference type="GO" id="GO:0034040">
    <property type="term" value="F:ATPase-coupled lipid transmembrane transporter activity"/>
    <property type="evidence" value="ECO:0007669"/>
    <property type="project" value="TreeGrafter"/>
</dbReference>
<keyword evidence="8 10" id="KW-1133">Transmembrane helix</keyword>
<keyword evidence="9 10" id="KW-0472">Membrane</keyword>
<feature type="transmembrane region" description="Helical" evidence="10">
    <location>
        <begin position="65"/>
        <end position="85"/>
    </location>
</feature>
<keyword evidence="4 10" id="KW-0812">Transmembrane</keyword>
<dbReference type="RefSeq" id="WP_133529118.1">
    <property type="nucleotide sequence ID" value="NZ_CALCQM010000184.1"/>
</dbReference>
<organism evidence="13 14">
    <name type="scientific">Aminicella lysinilytica</name>
    <dbReference type="NCBI Taxonomy" id="433323"/>
    <lineage>
        <taxon>Bacteria</taxon>
        <taxon>Bacillati</taxon>
        <taxon>Bacillota</taxon>
        <taxon>Clostridia</taxon>
        <taxon>Peptostreptococcales</taxon>
        <taxon>Anaerovoracaceae</taxon>
        <taxon>Aminicella</taxon>
    </lineage>
</organism>
<dbReference type="PROSITE" id="PS00211">
    <property type="entry name" value="ABC_TRANSPORTER_1"/>
    <property type="match status" value="1"/>
</dbReference>
<feature type="domain" description="ABC transmembrane type-1" evidence="12">
    <location>
        <begin position="28"/>
        <end position="307"/>
    </location>
</feature>
<feature type="transmembrane region" description="Helical" evidence="10">
    <location>
        <begin position="25"/>
        <end position="45"/>
    </location>
</feature>
<dbReference type="GO" id="GO:0005886">
    <property type="term" value="C:plasma membrane"/>
    <property type="evidence" value="ECO:0007669"/>
    <property type="project" value="UniProtKB-SubCell"/>
</dbReference>
<protein>
    <submittedName>
        <fullName evidence="13">ATP-binding cassette subfamily B protein AbcA/BmrA</fullName>
    </submittedName>
</protein>
<proteinExistence type="predicted"/>